<evidence type="ECO:0000256" key="2">
    <source>
        <dbReference type="ARBA" id="ARBA00004760"/>
    </source>
</evidence>
<dbReference type="GO" id="GO:0010605">
    <property type="term" value="P:negative regulation of macromolecule metabolic process"/>
    <property type="evidence" value="ECO:0007669"/>
    <property type="project" value="UniProtKB-ARBA"/>
</dbReference>
<evidence type="ECO:0000259" key="13">
    <source>
        <dbReference type="Pfam" id="PF02055"/>
    </source>
</evidence>
<evidence type="ECO:0000313" key="15">
    <source>
        <dbReference type="EMBL" id="KAB0803613.1"/>
    </source>
</evidence>
<dbReference type="GO" id="GO:0005764">
    <property type="term" value="C:lysosome"/>
    <property type="evidence" value="ECO:0007669"/>
    <property type="project" value="UniProtKB-ARBA"/>
</dbReference>
<feature type="domain" description="Glycosyl hydrolase family 30 TIM-barrel" evidence="13">
    <location>
        <begin position="108"/>
        <end position="449"/>
    </location>
</feature>
<evidence type="ECO:0000256" key="7">
    <source>
        <dbReference type="ARBA" id="ARBA00022801"/>
    </source>
</evidence>
<dbReference type="GO" id="GO:0006914">
    <property type="term" value="P:autophagy"/>
    <property type="evidence" value="ECO:0007669"/>
    <property type="project" value="UniProtKB-ARBA"/>
</dbReference>
<dbReference type="GO" id="GO:0008202">
    <property type="term" value="P:steroid metabolic process"/>
    <property type="evidence" value="ECO:0007669"/>
    <property type="project" value="UniProtKB-ARBA"/>
</dbReference>
<comment type="similarity">
    <text evidence="4 12">Belongs to the glycosyl hydrolase 30 family.</text>
</comment>
<dbReference type="FunFam" id="3.20.20.80:FF:000030">
    <property type="entry name" value="Lysosomal acid glucosylceramidase"/>
    <property type="match status" value="1"/>
</dbReference>
<evidence type="ECO:0000256" key="8">
    <source>
        <dbReference type="ARBA" id="ARBA00022919"/>
    </source>
</evidence>
<dbReference type="AlphaFoldDB" id="A0A5N4B234"/>
<comment type="catalytic activity">
    <reaction evidence="1">
        <text>a beta-D-glucosyl-(1&lt;-&gt;1')-N-acylsphing-4-enine + H2O = an N-acylsphing-4-enine + D-glucose</text>
        <dbReference type="Rhea" id="RHEA:13269"/>
        <dbReference type="ChEBI" id="CHEBI:4167"/>
        <dbReference type="ChEBI" id="CHEBI:15377"/>
        <dbReference type="ChEBI" id="CHEBI:22801"/>
        <dbReference type="ChEBI" id="CHEBI:52639"/>
        <dbReference type="EC" id="3.2.1.45"/>
    </reaction>
    <physiologicalReaction direction="left-to-right" evidence="1">
        <dbReference type="Rhea" id="RHEA:13270"/>
    </physiologicalReaction>
</comment>
<dbReference type="GO" id="GO:0016758">
    <property type="term" value="F:hexosyltransferase activity"/>
    <property type="evidence" value="ECO:0007669"/>
    <property type="project" value="UniProtKB-ARBA"/>
</dbReference>
<dbReference type="EMBL" id="VVIM01000001">
    <property type="protein sequence ID" value="KAB0803613.1"/>
    <property type="molecule type" value="Genomic_DNA"/>
</dbReference>
<dbReference type="InParanoid" id="A0A5N4B234"/>
<accession>A0A5N4B234</accession>
<dbReference type="GO" id="GO:0042391">
    <property type="term" value="P:regulation of membrane potential"/>
    <property type="evidence" value="ECO:0007669"/>
    <property type="project" value="UniProtKB-ARBA"/>
</dbReference>
<reference evidence="15 16" key="1">
    <citation type="journal article" date="2018" name="Elife">
        <title>Firefly genomes illuminate parallel origins of bioluminescence in beetles.</title>
        <authorList>
            <person name="Fallon T.R."/>
            <person name="Lower S.E."/>
            <person name="Chang C.H."/>
            <person name="Bessho-Uehara M."/>
            <person name="Martin G.J."/>
            <person name="Bewick A.J."/>
            <person name="Behringer M."/>
            <person name="Debat H.J."/>
            <person name="Wong I."/>
            <person name="Day J.C."/>
            <person name="Suvorov A."/>
            <person name="Silva C.J."/>
            <person name="Stanger-Hall K.F."/>
            <person name="Hall D.W."/>
            <person name="Schmitz R.J."/>
            <person name="Nelson D.R."/>
            <person name="Lewis S.M."/>
            <person name="Shigenobu S."/>
            <person name="Bybee S.M."/>
            <person name="Larracuente A.M."/>
            <person name="Oba Y."/>
            <person name="Weng J.K."/>
        </authorList>
    </citation>
    <scope>NUCLEOTIDE SEQUENCE [LARGE SCALE GENOMIC DNA]</scope>
    <source>
        <strain evidence="15">1611_PpyrPB1</strain>
        <tissue evidence="15">Whole body</tissue>
    </source>
</reference>
<dbReference type="Gene3D" id="3.20.20.80">
    <property type="entry name" value="Glycosidases"/>
    <property type="match status" value="1"/>
</dbReference>
<keyword evidence="16" id="KW-1185">Reference proteome</keyword>
<evidence type="ECO:0000256" key="5">
    <source>
        <dbReference type="ARBA" id="ARBA00012658"/>
    </source>
</evidence>
<sequence length="517" mass="58519">MKVMLDSTRSCDPWECPATKTCFLVYVLANQCAPRSYGYSSVVCVCNASYCDNFPPNTKPQDSSYFVYTTTEGGLRLLRQSYHFHAYERNSTDTIITIDSSKRHQTIIGWGGAFTDSTGININSLSEPAAATLLRAYYSDNGLQYNMGRVPIGGTDFSTHGYSYNDGEEDPKLLRFNLTAEDFSYKIPLIKQAQALVKGELKLLASAWTAPKWMKRNGMYTGPDFLKDEMYQAWANYFVKFLRAYATEKINFWGLTTGNEPSTGLIPSKINSVGWLPGSMGTFIAENLGPTIRKSEFASIKLLTIDDQLFMFPKMIEMIFKNEKAKDYIDGFGLHYYWNWLPRTWLKETHDQYPEKFILATESCEGVGIDQPHVKLGDWKRAENYASDIIKDLNNWVTGWIDWNMALDLTGGPTYIDNNVDAPIIVNSTAGEFYKQPMYYALAHFSKFLPEGSQRISFTQTTNDILVTSFIRPDGAVVVTILNPNLHDAPIRIRPVDNKHAEVRANIPTKSIVTIVY</sequence>
<dbReference type="GO" id="GO:0005774">
    <property type="term" value="C:vacuolar membrane"/>
    <property type="evidence" value="ECO:0007669"/>
    <property type="project" value="UniProtKB-ARBA"/>
</dbReference>
<evidence type="ECO:0000256" key="12">
    <source>
        <dbReference type="RuleBase" id="RU361188"/>
    </source>
</evidence>
<dbReference type="GO" id="GO:0006066">
    <property type="term" value="P:alcohol metabolic process"/>
    <property type="evidence" value="ECO:0007669"/>
    <property type="project" value="UniProtKB-ARBA"/>
</dbReference>
<feature type="domain" description="Glycosyl hydrolase family 30 beta sandwich" evidence="14">
    <location>
        <begin position="452"/>
        <end position="515"/>
    </location>
</feature>
<dbReference type="GO" id="GO:0007040">
    <property type="term" value="P:lysosome organization"/>
    <property type="evidence" value="ECO:0007669"/>
    <property type="project" value="UniProtKB-ARBA"/>
</dbReference>
<keyword evidence="6" id="KW-0732">Signal</keyword>
<evidence type="ECO:0000256" key="3">
    <source>
        <dbReference type="ARBA" id="ARBA00004991"/>
    </source>
</evidence>
<keyword evidence="7 12" id="KW-0378">Hydrolase</keyword>
<evidence type="ECO:0000313" key="16">
    <source>
        <dbReference type="Proteomes" id="UP000327044"/>
    </source>
</evidence>
<gene>
    <name evidence="15" type="ORF">PPYR_00583</name>
</gene>
<dbReference type="InterPro" id="IPR017853">
    <property type="entry name" value="GH"/>
</dbReference>
<evidence type="ECO:0000256" key="6">
    <source>
        <dbReference type="ARBA" id="ARBA00022729"/>
    </source>
</evidence>
<comment type="catalytic activity">
    <reaction evidence="10">
        <text>a beta-D-glucosylceramide + H2O = an N-acyl-sphingoid base + D-glucose</text>
        <dbReference type="Rhea" id="RHEA:81447"/>
        <dbReference type="ChEBI" id="CHEBI:4167"/>
        <dbReference type="ChEBI" id="CHEBI:15377"/>
        <dbReference type="ChEBI" id="CHEBI:83264"/>
        <dbReference type="ChEBI" id="CHEBI:83273"/>
    </reaction>
    <physiologicalReaction direction="left-to-right" evidence="10">
        <dbReference type="Rhea" id="RHEA:81448"/>
    </physiologicalReaction>
</comment>
<keyword evidence="8 12" id="KW-0746">Sphingolipid metabolism</keyword>
<dbReference type="InterPro" id="IPR001139">
    <property type="entry name" value="Glyco_hydro_30"/>
</dbReference>
<comment type="pathway">
    <text evidence="3">Sphingolipid metabolism.</text>
</comment>
<dbReference type="Pfam" id="PF17189">
    <property type="entry name" value="Glyco_hydro_30C"/>
    <property type="match status" value="1"/>
</dbReference>
<dbReference type="PRINTS" id="PR00843">
    <property type="entry name" value="GLHYDRLASE30"/>
</dbReference>
<organism evidence="15 16">
    <name type="scientific">Photinus pyralis</name>
    <name type="common">Common eastern firefly</name>
    <name type="synonym">Lampyris pyralis</name>
    <dbReference type="NCBI Taxonomy" id="7054"/>
    <lineage>
        <taxon>Eukaryota</taxon>
        <taxon>Metazoa</taxon>
        <taxon>Ecdysozoa</taxon>
        <taxon>Arthropoda</taxon>
        <taxon>Hexapoda</taxon>
        <taxon>Insecta</taxon>
        <taxon>Pterygota</taxon>
        <taxon>Neoptera</taxon>
        <taxon>Endopterygota</taxon>
        <taxon>Coleoptera</taxon>
        <taxon>Polyphaga</taxon>
        <taxon>Elateriformia</taxon>
        <taxon>Elateroidea</taxon>
        <taxon>Lampyridae</taxon>
        <taxon>Lampyrinae</taxon>
        <taxon>Photinus</taxon>
    </lineage>
</organism>
<evidence type="ECO:0000256" key="11">
    <source>
        <dbReference type="ARBA" id="ARBA00051345"/>
    </source>
</evidence>
<evidence type="ECO:0000259" key="14">
    <source>
        <dbReference type="Pfam" id="PF17189"/>
    </source>
</evidence>
<evidence type="ECO:0000256" key="4">
    <source>
        <dbReference type="ARBA" id="ARBA00005382"/>
    </source>
</evidence>
<dbReference type="EC" id="3.2.1.45" evidence="5 12"/>
<dbReference type="GO" id="GO:0006680">
    <property type="term" value="P:glucosylceramide catabolic process"/>
    <property type="evidence" value="ECO:0007669"/>
    <property type="project" value="UniProtKB-ARBA"/>
</dbReference>
<protein>
    <recommendedName>
        <fullName evidence="5 12">Glucosylceramidase</fullName>
        <ecNumber evidence="5 12">3.2.1.45</ecNumber>
    </recommendedName>
</protein>
<dbReference type="InterPro" id="IPR033453">
    <property type="entry name" value="Glyco_hydro_30_TIM-barrel"/>
</dbReference>
<dbReference type="GO" id="GO:0004348">
    <property type="term" value="F:glucosylceramidase activity"/>
    <property type="evidence" value="ECO:0007669"/>
    <property type="project" value="UniProtKB-EC"/>
</dbReference>
<evidence type="ECO:0000256" key="10">
    <source>
        <dbReference type="ARBA" id="ARBA00050474"/>
    </source>
</evidence>
<dbReference type="Proteomes" id="UP000327044">
    <property type="component" value="Unassembled WGS sequence"/>
</dbReference>
<evidence type="ECO:0000256" key="1">
    <source>
        <dbReference type="ARBA" id="ARBA00001013"/>
    </source>
</evidence>
<dbReference type="GO" id="GO:0030163">
    <property type="term" value="P:protein catabolic process"/>
    <property type="evidence" value="ECO:0007669"/>
    <property type="project" value="UniProtKB-ARBA"/>
</dbReference>
<comment type="catalytic activity">
    <reaction evidence="11">
        <text>an N-acyl-1-beta-D-glucosyl-15-methylhexadecasphing-4-enine + H2O = an N-acyl-15-methylhexadecasphing-4-enine + D-glucose</text>
        <dbReference type="Rhea" id="RHEA:34755"/>
        <dbReference type="ChEBI" id="CHEBI:4167"/>
        <dbReference type="ChEBI" id="CHEBI:15377"/>
        <dbReference type="ChEBI" id="CHEBI:70815"/>
        <dbReference type="ChEBI" id="CHEBI:70846"/>
    </reaction>
    <physiologicalReaction direction="left-to-right" evidence="11">
        <dbReference type="Rhea" id="RHEA:34756"/>
    </physiologicalReaction>
</comment>
<proteinExistence type="inferred from homology"/>
<dbReference type="Pfam" id="PF02055">
    <property type="entry name" value="Glyco_hydro_30"/>
    <property type="match status" value="1"/>
</dbReference>
<dbReference type="OrthoDB" id="2160638at2759"/>
<evidence type="ECO:0000256" key="9">
    <source>
        <dbReference type="ARBA" id="ARBA00023098"/>
    </source>
</evidence>
<dbReference type="InterPro" id="IPR033452">
    <property type="entry name" value="GH30_C"/>
</dbReference>
<dbReference type="GO" id="GO:0016241">
    <property type="term" value="P:regulation of macroautophagy"/>
    <property type="evidence" value="ECO:0007669"/>
    <property type="project" value="UniProtKB-ARBA"/>
</dbReference>
<dbReference type="SUPFAM" id="SSF51445">
    <property type="entry name" value="(Trans)glycosidases"/>
    <property type="match status" value="1"/>
</dbReference>
<dbReference type="PANTHER" id="PTHR11069">
    <property type="entry name" value="GLUCOSYLCERAMIDASE"/>
    <property type="match status" value="1"/>
</dbReference>
<dbReference type="GO" id="GO:0051246">
    <property type="term" value="P:regulation of protein metabolic process"/>
    <property type="evidence" value="ECO:0007669"/>
    <property type="project" value="UniProtKB-ARBA"/>
</dbReference>
<dbReference type="FunCoup" id="A0A5N4B234">
    <property type="interactions" value="176"/>
</dbReference>
<dbReference type="GO" id="GO:0005102">
    <property type="term" value="F:signaling receptor binding"/>
    <property type="evidence" value="ECO:0007669"/>
    <property type="project" value="UniProtKB-ARBA"/>
</dbReference>
<keyword evidence="9 12" id="KW-0443">Lipid metabolism</keyword>
<keyword evidence="12" id="KW-0326">Glycosidase</keyword>
<dbReference type="SUPFAM" id="SSF51011">
    <property type="entry name" value="Glycosyl hydrolase domain"/>
    <property type="match status" value="1"/>
</dbReference>
<comment type="pathway">
    <text evidence="2">Lipid metabolism; sphingolipid metabolism.</text>
</comment>
<comment type="caution">
    <text evidence="15">The sequence shown here is derived from an EMBL/GenBank/DDBJ whole genome shotgun (WGS) entry which is preliminary data.</text>
</comment>
<dbReference type="PANTHER" id="PTHR11069:SF23">
    <property type="entry name" value="LYSOSOMAL ACID GLUCOSYLCERAMIDASE"/>
    <property type="match status" value="1"/>
</dbReference>
<name>A0A5N4B234_PHOPY</name>
<dbReference type="GO" id="GO:0032006">
    <property type="term" value="P:regulation of TOR signaling"/>
    <property type="evidence" value="ECO:0007669"/>
    <property type="project" value="UniProtKB-ARBA"/>
</dbReference>